<keyword evidence="1" id="KW-0812">Transmembrane</keyword>
<comment type="caution">
    <text evidence="2">The sequence shown here is derived from an EMBL/GenBank/DDBJ whole genome shotgun (WGS) entry which is preliminary data.</text>
</comment>
<sequence length="110" mass="12741">MLGLLLIYFIGKRFYDLSIEYNQKKWLYAILSVVVYYAAAMMLGFLLGILDVLFDWGIDWDNSFGWNLLGIPAGLLAVWGFYIILETKWKKTIVVVKDEIQDIGKHSEDI</sequence>
<evidence type="ECO:0000313" key="3">
    <source>
        <dbReference type="Proteomes" id="UP000321080"/>
    </source>
</evidence>
<dbReference type="Proteomes" id="UP000321080">
    <property type="component" value="Unassembled WGS sequence"/>
</dbReference>
<protein>
    <submittedName>
        <fullName evidence="2">Uncharacterized protein</fullName>
    </submittedName>
</protein>
<gene>
    <name evidence="2" type="ORF">FUA22_16055</name>
</gene>
<name>A0A5C7GEA2_9FLAO</name>
<organism evidence="2 3">
    <name type="scientific">Seonamhaeicola maritimus</name>
    <dbReference type="NCBI Taxonomy" id="2591822"/>
    <lineage>
        <taxon>Bacteria</taxon>
        <taxon>Pseudomonadati</taxon>
        <taxon>Bacteroidota</taxon>
        <taxon>Flavobacteriia</taxon>
        <taxon>Flavobacteriales</taxon>
        <taxon>Flavobacteriaceae</taxon>
    </lineage>
</organism>
<accession>A0A5C7GEA2</accession>
<proteinExistence type="predicted"/>
<dbReference type="AlphaFoldDB" id="A0A5C7GEA2"/>
<keyword evidence="3" id="KW-1185">Reference proteome</keyword>
<keyword evidence="1" id="KW-1133">Transmembrane helix</keyword>
<evidence type="ECO:0000256" key="1">
    <source>
        <dbReference type="SAM" id="Phobius"/>
    </source>
</evidence>
<feature type="transmembrane region" description="Helical" evidence="1">
    <location>
        <begin position="26"/>
        <end position="54"/>
    </location>
</feature>
<evidence type="ECO:0000313" key="2">
    <source>
        <dbReference type="EMBL" id="TXG35261.1"/>
    </source>
</evidence>
<dbReference type="RefSeq" id="WP_147769605.1">
    <property type="nucleotide sequence ID" value="NZ_VRKQ01000018.1"/>
</dbReference>
<feature type="transmembrane region" description="Helical" evidence="1">
    <location>
        <begin position="66"/>
        <end position="85"/>
    </location>
</feature>
<keyword evidence="1" id="KW-0472">Membrane</keyword>
<dbReference type="EMBL" id="VRKQ01000018">
    <property type="protein sequence ID" value="TXG35261.1"/>
    <property type="molecule type" value="Genomic_DNA"/>
</dbReference>
<dbReference type="OrthoDB" id="1449578at2"/>
<reference evidence="2 3" key="1">
    <citation type="submission" date="2019-08" db="EMBL/GenBank/DDBJ databases">
        <title>Seonamhaeicola sediminis sp. nov., isolated from marine sediment.</title>
        <authorList>
            <person name="Cao W.R."/>
        </authorList>
    </citation>
    <scope>NUCLEOTIDE SEQUENCE [LARGE SCALE GENOMIC DNA]</scope>
    <source>
        <strain evidence="2 3">1505</strain>
    </source>
</reference>